<organism evidence="1 2">
    <name type="scientific">Candidatus Ornithocaccomicrobium faecavium</name>
    <dbReference type="NCBI Taxonomy" id="2840890"/>
    <lineage>
        <taxon>Bacteria</taxon>
        <taxon>Bacillati</taxon>
        <taxon>Bacillota</taxon>
        <taxon>Clostridia</taxon>
        <taxon>Candidatus Ornithocaccomicrobium</taxon>
    </lineage>
</organism>
<protein>
    <submittedName>
        <fullName evidence="1">Uncharacterized protein</fullName>
    </submittedName>
</protein>
<evidence type="ECO:0000313" key="2">
    <source>
        <dbReference type="Proteomes" id="UP000886884"/>
    </source>
</evidence>
<reference evidence="1" key="1">
    <citation type="submission" date="2020-10" db="EMBL/GenBank/DDBJ databases">
        <authorList>
            <person name="Gilroy R."/>
        </authorList>
    </citation>
    <scope>NUCLEOTIDE SEQUENCE</scope>
    <source>
        <strain evidence="1">CHK183-6373</strain>
    </source>
</reference>
<sequence length="163" mass="18502">MNSRIQPASGRERAIIEYLSALDAQLIAHQDVLRERLKLIPNGWRQWRLMTTTANNLLVAIYDTLPVKTLLYMQRLCTHGEVLVRLKPAARTPEQIIASEDDLREIINAAMAAECAVCLKDDRQAKGCKLRRALMNIVPPETFSAQGCEYRDVAIQCDYGEYI</sequence>
<evidence type="ECO:0000313" key="1">
    <source>
        <dbReference type="EMBL" id="HIV29033.1"/>
    </source>
</evidence>
<accession>A0A9D1PB68</accession>
<dbReference type="EMBL" id="DVOT01000246">
    <property type="protein sequence ID" value="HIV29033.1"/>
    <property type="molecule type" value="Genomic_DNA"/>
</dbReference>
<gene>
    <name evidence="1" type="ORF">IAA64_13805</name>
</gene>
<comment type="caution">
    <text evidence="1">The sequence shown here is derived from an EMBL/GenBank/DDBJ whole genome shotgun (WGS) entry which is preliminary data.</text>
</comment>
<dbReference type="AlphaFoldDB" id="A0A9D1PB68"/>
<dbReference type="Proteomes" id="UP000886884">
    <property type="component" value="Unassembled WGS sequence"/>
</dbReference>
<reference evidence="1" key="2">
    <citation type="journal article" date="2021" name="PeerJ">
        <title>Extensive microbial diversity within the chicken gut microbiome revealed by metagenomics and culture.</title>
        <authorList>
            <person name="Gilroy R."/>
            <person name="Ravi A."/>
            <person name="Getino M."/>
            <person name="Pursley I."/>
            <person name="Horton D.L."/>
            <person name="Alikhan N.F."/>
            <person name="Baker D."/>
            <person name="Gharbi K."/>
            <person name="Hall N."/>
            <person name="Watson M."/>
            <person name="Adriaenssens E.M."/>
            <person name="Foster-Nyarko E."/>
            <person name="Jarju S."/>
            <person name="Secka A."/>
            <person name="Antonio M."/>
            <person name="Oren A."/>
            <person name="Chaudhuri R.R."/>
            <person name="La Ragione R."/>
            <person name="Hildebrand F."/>
            <person name="Pallen M.J."/>
        </authorList>
    </citation>
    <scope>NUCLEOTIDE SEQUENCE</scope>
    <source>
        <strain evidence="1">CHK183-6373</strain>
    </source>
</reference>
<name>A0A9D1PB68_9FIRM</name>
<proteinExistence type="predicted"/>